<feature type="transmembrane region" description="Helical" evidence="1">
    <location>
        <begin position="244"/>
        <end position="263"/>
    </location>
</feature>
<feature type="transmembrane region" description="Helical" evidence="1">
    <location>
        <begin position="476"/>
        <end position="495"/>
    </location>
</feature>
<feature type="transmembrane region" description="Helical" evidence="1">
    <location>
        <begin position="516"/>
        <end position="535"/>
    </location>
</feature>
<name>A0ABU7YZ96_9GAMM</name>
<feature type="transmembrane region" description="Helical" evidence="1">
    <location>
        <begin position="423"/>
        <end position="441"/>
    </location>
</feature>
<evidence type="ECO:0000313" key="3">
    <source>
        <dbReference type="Proteomes" id="UP001355056"/>
    </source>
</evidence>
<dbReference type="RefSeq" id="WP_332616656.1">
    <property type="nucleotide sequence ID" value="NZ_JAXGFP010000004.1"/>
</dbReference>
<organism evidence="2 3">
    <name type="scientific">Novilysobacter erysipheiresistens</name>
    <dbReference type="NCBI Taxonomy" id="1749332"/>
    <lineage>
        <taxon>Bacteria</taxon>
        <taxon>Pseudomonadati</taxon>
        <taxon>Pseudomonadota</taxon>
        <taxon>Gammaproteobacteria</taxon>
        <taxon>Lysobacterales</taxon>
        <taxon>Lysobacteraceae</taxon>
        <taxon>Novilysobacter</taxon>
    </lineage>
</organism>
<dbReference type="EMBL" id="JAXGFP010000004">
    <property type="protein sequence ID" value="MEG3184153.1"/>
    <property type="molecule type" value="Genomic_DNA"/>
</dbReference>
<dbReference type="Proteomes" id="UP001355056">
    <property type="component" value="Unassembled WGS sequence"/>
</dbReference>
<feature type="transmembrane region" description="Helical" evidence="1">
    <location>
        <begin position="269"/>
        <end position="286"/>
    </location>
</feature>
<feature type="transmembrane region" description="Helical" evidence="1">
    <location>
        <begin position="215"/>
        <end position="232"/>
    </location>
</feature>
<feature type="transmembrane region" description="Helical" evidence="1">
    <location>
        <begin position="453"/>
        <end position="470"/>
    </location>
</feature>
<feature type="transmembrane region" description="Helical" evidence="1">
    <location>
        <begin position="62"/>
        <end position="81"/>
    </location>
</feature>
<comment type="caution">
    <text evidence="2">The sequence shown here is derived from an EMBL/GenBank/DDBJ whole genome shotgun (WGS) entry which is preliminary data.</text>
</comment>
<evidence type="ECO:0000313" key="2">
    <source>
        <dbReference type="EMBL" id="MEG3184153.1"/>
    </source>
</evidence>
<protein>
    <submittedName>
        <fullName evidence="2">Uncharacterized protein</fullName>
    </submittedName>
</protein>
<keyword evidence="1" id="KW-0472">Membrane</keyword>
<keyword evidence="1" id="KW-0812">Transmembrane</keyword>
<gene>
    <name evidence="2" type="ORF">SNE34_09035</name>
</gene>
<accession>A0ABU7YZ96</accession>
<feature type="transmembrane region" description="Helical" evidence="1">
    <location>
        <begin position="93"/>
        <end position="116"/>
    </location>
</feature>
<feature type="transmembrane region" description="Helical" evidence="1">
    <location>
        <begin position="161"/>
        <end position="179"/>
    </location>
</feature>
<evidence type="ECO:0000256" key="1">
    <source>
        <dbReference type="SAM" id="Phobius"/>
    </source>
</evidence>
<sequence length="705" mass="76408">MLKSMKSFALSSARLRRAGSARAVEMIVALLAIPLLMLLALVLLQYGQQVIAAIGNGGVYSFYGFAAALATAVGLMFVAVVRRVTPFNPTGFLACSLTAAAVLYYAYISSIDVVWISDFKGMWQAAVDMVSSGNYTVQTIHDERVLPILVPTILLFGADPAVVPIVNLVLLLAIQLAGYDLARRIAGHRAAQGFVVLWIGAMEPIFALPLTNHDIWGLFFLVLFLWGLRITFDRLAAGKTSTSRNKGILAGCVLGLAVVLTLLDMQRELTPIVILGFALGALLLLLKGGTAVRLRSAVLLATAAFLLYGGITAGLKHSGYMLTSQQGSYLADIRVGAYGSSLSTGRYGQGQVLYKAFITQLDGEARHDLVNAIPLSDLVLQPAARIGNVVHRAQGQALLGSQTFFYQSQAKTKSDWLLPLTRAYNVCYSVVLAALSLWLILPLLRRLDSLDGLIQMSLLSALVGLLLLVGESQPRYIFPLWFILAQLVAFALAMRPGITGDRVPVTSVWGWDVTRGTLLIFAAYAVLALAARWVYVESRGRTLSGWQPGLNGAVEPVPQNWFQASQALSAAKIKHDGADKRSAGFGDLALVLKFPVNVEPGATTSADKTLCVGDERLSLEFFYFMPYQNPAAKGAFTLEALVDNRLRWTIQLPGTEKITRVRIPDVLPAGTCGDLKFSLRANRGLFRPSWVSASQVDVYFPRLVR</sequence>
<keyword evidence="3" id="KW-1185">Reference proteome</keyword>
<proteinExistence type="predicted"/>
<feature type="transmembrane region" description="Helical" evidence="1">
    <location>
        <begin position="191"/>
        <end position="209"/>
    </location>
</feature>
<reference evidence="2 3" key="1">
    <citation type="journal article" date="2016" name="Int. J. Syst. Evol. Microbiol.">
        <title>Lysobacter erysipheiresistens sp. nov., an antagonist of powdery mildew, isolated from tobacco-cultivated soil.</title>
        <authorList>
            <person name="Xie B."/>
            <person name="Li T."/>
            <person name="Lin X."/>
            <person name="Wang C.J."/>
            <person name="Chen Y.J."/>
            <person name="Liu W.J."/>
            <person name="Zhao Z.W."/>
        </authorList>
    </citation>
    <scope>NUCLEOTIDE SEQUENCE [LARGE SCALE GENOMIC DNA]</scope>
    <source>
        <strain evidence="2 3">RS-LYSO-3</strain>
    </source>
</reference>
<keyword evidence="1" id="KW-1133">Transmembrane helix</keyword>